<keyword evidence="4" id="KW-0963">Cytoplasm</keyword>
<sequence length="179" mass="20109">MEDKTIAQARPQQDLINDKIRAREVRLITDAGDKGIMPTSEALKLAEDQDLDLVLVQANAKPPVAKIMDYGKFKFDAQKRQREARKNQKIVTVKEVRLSPVIDENDFNTRLKAALKFLGQGNKVKASIRFKGRAITHKEIGRAVLDRLAEATAEVAKVEQRAKMDGRSMFLVLAPKDSK</sequence>
<protein>
    <recommendedName>
        <fullName evidence="4 5">Translation initiation factor IF-3</fullName>
    </recommendedName>
</protein>
<evidence type="ECO:0000256" key="4">
    <source>
        <dbReference type="HAMAP-Rule" id="MF_00080"/>
    </source>
</evidence>
<evidence type="ECO:0000256" key="3">
    <source>
        <dbReference type="ARBA" id="ARBA00022917"/>
    </source>
</evidence>
<keyword evidence="3 4" id="KW-0648">Protein biosynthesis</keyword>
<comment type="subcellular location">
    <subcellularLocation>
        <location evidence="4 6">Cytoplasm</location>
    </subcellularLocation>
</comment>
<evidence type="ECO:0000313" key="9">
    <source>
        <dbReference type="EMBL" id="CAH0417218.1"/>
    </source>
</evidence>
<dbReference type="InterPro" id="IPR019813">
    <property type="entry name" value="Translation_initiation_fac3_CS"/>
</dbReference>
<organism evidence="9 10">
    <name type="scientific">Periweissella fabaria</name>
    <dbReference type="NCBI Taxonomy" id="546157"/>
    <lineage>
        <taxon>Bacteria</taxon>
        <taxon>Bacillati</taxon>
        <taxon>Bacillota</taxon>
        <taxon>Bacilli</taxon>
        <taxon>Lactobacillales</taxon>
        <taxon>Lactobacillaceae</taxon>
        <taxon>Periweissella</taxon>
    </lineage>
</organism>
<dbReference type="Gene3D" id="3.10.20.80">
    <property type="entry name" value="Translation initiation factor 3 (IF-3), N-terminal domain"/>
    <property type="match status" value="1"/>
</dbReference>
<accession>A0ABM8Z925</accession>
<dbReference type="InterPro" id="IPR036788">
    <property type="entry name" value="T_IF-3_C_sf"/>
</dbReference>
<dbReference type="InterPro" id="IPR001288">
    <property type="entry name" value="Translation_initiation_fac_3"/>
</dbReference>
<keyword evidence="10" id="KW-1185">Reference proteome</keyword>
<comment type="function">
    <text evidence="4 6">IF-3 binds to the 30S ribosomal subunit and shifts the equilibrium between 70S ribosomes and their 50S and 30S subunits in favor of the free subunits, thus enhancing the availability of 30S subunits on which protein synthesis initiation begins.</text>
</comment>
<evidence type="ECO:0000259" key="8">
    <source>
        <dbReference type="Pfam" id="PF05198"/>
    </source>
</evidence>
<dbReference type="Pfam" id="PF05198">
    <property type="entry name" value="IF3_N"/>
    <property type="match status" value="1"/>
</dbReference>
<dbReference type="InterPro" id="IPR019814">
    <property type="entry name" value="Translation_initiation_fac_3_N"/>
</dbReference>
<evidence type="ECO:0000313" key="10">
    <source>
        <dbReference type="Proteomes" id="UP000789707"/>
    </source>
</evidence>
<dbReference type="SUPFAM" id="SSF55200">
    <property type="entry name" value="Translation initiation factor IF3, C-terminal domain"/>
    <property type="match status" value="1"/>
</dbReference>
<dbReference type="InterPro" id="IPR019815">
    <property type="entry name" value="Translation_initiation_fac_3_C"/>
</dbReference>
<dbReference type="HAMAP" id="MF_00080">
    <property type="entry name" value="IF_3"/>
    <property type="match status" value="1"/>
</dbReference>
<dbReference type="Gene3D" id="3.30.110.10">
    <property type="entry name" value="Translation initiation factor 3 (IF-3), C-terminal domain"/>
    <property type="match status" value="1"/>
</dbReference>
<comment type="subunit">
    <text evidence="4 6">Monomer.</text>
</comment>
<dbReference type="Proteomes" id="UP000789707">
    <property type="component" value="Unassembled WGS sequence"/>
</dbReference>
<feature type="domain" description="Translation initiation factor 3 C-terminal" evidence="7">
    <location>
        <begin position="91"/>
        <end position="176"/>
    </location>
</feature>
<dbReference type="InterPro" id="IPR036787">
    <property type="entry name" value="T_IF-3_N_sf"/>
</dbReference>
<dbReference type="PANTHER" id="PTHR10938">
    <property type="entry name" value="TRANSLATION INITIATION FACTOR IF-3"/>
    <property type="match status" value="1"/>
</dbReference>
<proteinExistence type="inferred from homology"/>
<keyword evidence="2 4" id="KW-0396">Initiation factor</keyword>
<reference evidence="9 10" key="1">
    <citation type="submission" date="2021-11" db="EMBL/GenBank/DDBJ databases">
        <authorList>
            <person name="Depoorter E."/>
        </authorList>
    </citation>
    <scope>NUCLEOTIDE SEQUENCE [LARGE SCALE GENOMIC DNA]</scope>
    <source>
        <strain evidence="9 10">LMG 24289</strain>
    </source>
</reference>
<evidence type="ECO:0000256" key="6">
    <source>
        <dbReference type="RuleBase" id="RU000646"/>
    </source>
</evidence>
<dbReference type="Pfam" id="PF00707">
    <property type="entry name" value="IF3_C"/>
    <property type="match status" value="1"/>
</dbReference>
<comment type="similarity">
    <text evidence="1 4 6">Belongs to the IF-3 family.</text>
</comment>
<feature type="domain" description="Translation initiation factor 3 N-terminal" evidence="8">
    <location>
        <begin position="16"/>
        <end position="84"/>
    </location>
</feature>
<dbReference type="PROSITE" id="PS00938">
    <property type="entry name" value="IF3"/>
    <property type="match status" value="1"/>
</dbReference>
<dbReference type="NCBIfam" id="TIGR00168">
    <property type="entry name" value="infC"/>
    <property type="match status" value="1"/>
</dbReference>
<dbReference type="PANTHER" id="PTHR10938:SF0">
    <property type="entry name" value="TRANSLATION INITIATION FACTOR IF-3, MITOCHONDRIAL"/>
    <property type="match status" value="1"/>
</dbReference>
<gene>
    <name evidence="4 9" type="primary">infC</name>
    <name evidence="9" type="ORF">WFA24289_01549</name>
</gene>
<name>A0ABM8Z925_9LACO</name>
<dbReference type="SUPFAM" id="SSF54364">
    <property type="entry name" value="Translation initiation factor IF3, N-terminal domain"/>
    <property type="match status" value="1"/>
</dbReference>
<comment type="caution">
    <text evidence="9">The sequence shown here is derived from an EMBL/GenBank/DDBJ whole genome shotgun (WGS) entry which is preliminary data.</text>
</comment>
<evidence type="ECO:0000259" key="7">
    <source>
        <dbReference type="Pfam" id="PF00707"/>
    </source>
</evidence>
<evidence type="ECO:0000256" key="2">
    <source>
        <dbReference type="ARBA" id="ARBA00022540"/>
    </source>
</evidence>
<dbReference type="GO" id="GO:0003743">
    <property type="term" value="F:translation initiation factor activity"/>
    <property type="evidence" value="ECO:0007669"/>
    <property type="project" value="UniProtKB-KW"/>
</dbReference>
<dbReference type="EMBL" id="CAKKNS010000007">
    <property type="protein sequence ID" value="CAH0417218.1"/>
    <property type="molecule type" value="Genomic_DNA"/>
</dbReference>
<evidence type="ECO:0000256" key="5">
    <source>
        <dbReference type="NCBIfam" id="TIGR00168"/>
    </source>
</evidence>
<evidence type="ECO:0000256" key="1">
    <source>
        <dbReference type="ARBA" id="ARBA00005439"/>
    </source>
</evidence>